<feature type="region of interest" description="Disordered" evidence="3">
    <location>
        <begin position="382"/>
        <end position="403"/>
    </location>
</feature>
<evidence type="ECO:0000259" key="4">
    <source>
        <dbReference type="SMART" id="SM01329"/>
    </source>
</evidence>
<evidence type="ECO:0000256" key="2">
    <source>
        <dbReference type="ARBA" id="ARBA00022532"/>
    </source>
</evidence>
<proteinExistence type="inferred from homology"/>
<dbReference type="EMBL" id="AP028917">
    <property type="protein sequence ID" value="BES98208.1"/>
    <property type="molecule type" value="Genomic_DNA"/>
</dbReference>
<keyword evidence="2" id="KW-0816">Tricarboxylic acid cycle</keyword>
<dbReference type="Gene3D" id="3.40.718.10">
    <property type="entry name" value="Isopropylmalate Dehydrogenase"/>
    <property type="match status" value="1"/>
</dbReference>
<evidence type="ECO:0000313" key="6">
    <source>
        <dbReference type="Proteomes" id="UP001307889"/>
    </source>
</evidence>
<name>A0ABN7B1U4_9HEMI</name>
<evidence type="ECO:0000256" key="1">
    <source>
        <dbReference type="ARBA" id="ARBA00007769"/>
    </source>
</evidence>
<dbReference type="InterPro" id="IPR024084">
    <property type="entry name" value="IsoPropMal-DH-like_dom"/>
</dbReference>
<sequence>MARPVKVPAQVAESAHPFFDPWFLNSPRGPQPRTKTGSKHTLTVIPGVGIGREMIDAVLDVFSCCGAPLSFEWIDDVGTVDALENMKMSLSRNGVAIKGNIENRSTKQIVQEDTESWNFLLIEALDLFVHVTLLKSFRGLKSQMRVHDKMDIIVIRSNTEGEFSLLEHQPTEGVFEHLRVITAYNTKRVAEFAFRLAEESGRKKVTLLHQSEIMPMSEGLFVDEFLKVAMEHPTIGHDVLNIHNAVHQIFENIGDLDVILSNSIYCSQLVDILTGMIGSPRLVAGGSFSNRFAIFEPAVNSRSRAMIAKNEANPTGFLLSGAYALKFLGYPEMADIIREGIEVAFEAGVKTKDLNGSATTDEFISQIVKHIRTEVPRVLCKHDKPPDFKPKTPENWAPQGWQK</sequence>
<keyword evidence="6" id="KW-1185">Reference proteome</keyword>
<evidence type="ECO:0000313" key="5">
    <source>
        <dbReference type="EMBL" id="BES98208.1"/>
    </source>
</evidence>
<reference evidence="5 6" key="1">
    <citation type="submission" date="2023-09" db="EMBL/GenBank/DDBJ databases">
        <title>Nesidiocoris tenuis whole genome shotgun sequence.</title>
        <authorList>
            <person name="Shibata T."/>
            <person name="Shimoda M."/>
            <person name="Kobayashi T."/>
            <person name="Uehara T."/>
        </authorList>
    </citation>
    <scope>NUCLEOTIDE SEQUENCE [LARGE SCALE GENOMIC DNA]</scope>
    <source>
        <strain evidence="5 6">Japan</strain>
    </source>
</reference>
<organism evidence="5 6">
    <name type="scientific">Nesidiocoris tenuis</name>
    <dbReference type="NCBI Taxonomy" id="355587"/>
    <lineage>
        <taxon>Eukaryota</taxon>
        <taxon>Metazoa</taxon>
        <taxon>Ecdysozoa</taxon>
        <taxon>Arthropoda</taxon>
        <taxon>Hexapoda</taxon>
        <taxon>Insecta</taxon>
        <taxon>Pterygota</taxon>
        <taxon>Neoptera</taxon>
        <taxon>Paraneoptera</taxon>
        <taxon>Hemiptera</taxon>
        <taxon>Heteroptera</taxon>
        <taxon>Panheteroptera</taxon>
        <taxon>Cimicomorpha</taxon>
        <taxon>Miridae</taxon>
        <taxon>Dicyphina</taxon>
        <taxon>Nesidiocoris</taxon>
    </lineage>
</organism>
<comment type="similarity">
    <text evidence="1">Belongs to the isocitrate and isopropylmalate dehydrogenases family.</text>
</comment>
<evidence type="ECO:0000256" key="3">
    <source>
        <dbReference type="SAM" id="MobiDB-lite"/>
    </source>
</evidence>
<dbReference type="Proteomes" id="UP001307889">
    <property type="component" value="Chromosome 9"/>
</dbReference>
<dbReference type="SMART" id="SM01329">
    <property type="entry name" value="Iso_dh"/>
    <property type="match status" value="1"/>
</dbReference>
<dbReference type="PANTHER" id="PTHR11835:SF60">
    <property type="entry name" value="ISOCITRATE DEHYDROGENASE [NAD] SUBUNIT, MITOCHONDRIAL"/>
    <property type="match status" value="1"/>
</dbReference>
<dbReference type="SUPFAM" id="SSF53659">
    <property type="entry name" value="Isocitrate/Isopropylmalate dehydrogenase-like"/>
    <property type="match status" value="1"/>
</dbReference>
<feature type="domain" description="Isopropylmalate dehydrogenase-like" evidence="4">
    <location>
        <begin position="41"/>
        <end position="367"/>
    </location>
</feature>
<dbReference type="Pfam" id="PF00180">
    <property type="entry name" value="Iso_dh"/>
    <property type="match status" value="1"/>
</dbReference>
<protein>
    <submittedName>
        <fullName evidence="5">Isocitrate dehydrogenase</fullName>
    </submittedName>
</protein>
<gene>
    <name evidence="5" type="ORF">NTJ_11024</name>
</gene>
<accession>A0ABN7B1U4</accession>
<dbReference type="PANTHER" id="PTHR11835">
    <property type="entry name" value="DECARBOXYLATING DEHYDROGENASES-ISOCITRATE, ISOPROPYLMALATE, TARTRATE"/>
    <property type="match status" value="1"/>
</dbReference>
<feature type="compositionally biased region" description="Basic and acidic residues" evidence="3">
    <location>
        <begin position="382"/>
        <end position="392"/>
    </location>
</feature>